<dbReference type="Gene3D" id="3.20.20.70">
    <property type="entry name" value="Aldolase class I"/>
    <property type="match status" value="1"/>
</dbReference>
<dbReference type="SUPFAM" id="SSF51395">
    <property type="entry name" value="FMN-linked oxidoreductases"/>
    <property type="match status" value="1"/>
</dbReference>
<gene>
    <name evidence="2" type="ORF">NLI96_g4055</name>
</gene>
<name>A0AAD5V787_9APHY</name>
<evidence type="ECO:0000313" key="3">
    <source>
        <dbReference type="Proteomes" id="UP001212997"/>
    </source>
</evidence>
<dbReference type="PANTHER" id="PTHR22893:SF91">
    <property type="entry name" value="NADPH DEHYDROGENASE 2-RELATED"/>
    <property type="match status" value="1"/>
</dbReference>
<dbReference type="InterPro" id="IPR045247">
    <property type="entry name" value="Oye-like"/>
</dbReference>
<sequence>MSPSSKLFQPIQVGDIHLKHRVVLAPLTRFRNTPNHVPTDLSVEYYSQRASTPGTLLITEATVVGEKAGGFDHVPHLETEEQIVAWRKVTEAVHEKGSYIYAQLWAFGRSASPGYMAQRGLDYVGASDIPLSKQPKTRPLRCEEVKEYVQLFARAAVDAVEKAGFDGVEIHGANGYLVDQFIQDVSNNRADEYGGSIENRCRFPLEILDAVSKALGTQQKVAIRLSPWETIQGTIGARIFVTLKQIAQTYPGLSYLHVTEPRVAGSQDRDIQEGESNDFLRQIWSPRPFITAGGYDRTLAIDVAERTDNLVAFGRHFLSNPDLPLRLLAGLPLNKYDRSTFYKVNSPVGYTDYPFSRDLYEALDEKDGKVVHASL</sequence>
<dbReference type="EMBL" id="JANAWD010000113">
    <property type="protein sequence ID" value="KAJ3486697.1"/>
    <property type="molecule type" value="Genomic_DNA"/>
</dbReference>
<dbReference type="Proteomes" id="UP001212997">
    <property type="component" value="Unassembled WGS sequence"/>
</dbReference>
<evidence type="ECO:0000313" key="2">
    <source>
        <dbReference type="EMBL" id="KAJ3486697.1"/>
    </source>
</evidence>
<organism evidence="2 3">
    <name type="scientific">Meripilus lineatus</name>
    <dbReference type="NCBI Taxonomy" id="2056292"/>
    <lineage>
        <taxon>Eukaryota</taxon>
        <taxon>Fungi</taxon>
        <taxon>Dikarya</taxon>
        <taxon>Basidiomycota</taxon>
        <taxon>Agaricomycotina</taxon>
        <taxon>Agaricomycetes</taxon>
        <taxon>Polyporales</taxon>
        <taxon>Meripilaceae</taxon>
        <taxon>Meripilus</taxon>
    </lineage>
</organism>
<proteinExistence type="predicted"/>
<dbReference type="GO" id="GO:0010181">
    <property type="term" value="F:FMN binding"/>
    <property type="evidence" value="ECO:0007669"/>
    <property type="project" value="InterPro"/>
</dbReference>
<dbReference type="Pfam" id="PF00724">
    <property type="entry name" value="Oxidored_FMN"/>
    <property type="match status" value="1"/>
</dbReference>
<dbReference type="GO" id="GO:0016491">
    <property type="term" value="F:oxidoreductase activity"/>
    <property type="evidence" value="ECO:0007669"/>
    <property type="project" value="InterPro"/>
</dbReference>
<dbReference type="InterPro" id="IPR013785">
    <property type="entry name" value="Aldolase_TIM"/>
</dbReference>
<evidence type="ECO:0000259" key="1">
    <source>
        <dbReference type="Pfam" id="PF00724"/>
    </source>
</evidence>
<comment type="caution">
    <text evidence="2">The sequence shown here is derived from an EMBL/GenBank/DDBJ whole genome shotgun (WGS) entry which is preliminary data.</text>
</comment>
<dbReference type="InterPro" id="IPR001155">
    <property type="entry name" value="OxRdtase_FMN_N"/>
</dbReference>
<reference evidence="2" key="1">
    <citation type="submission" date="2022-07" db="EMBL/GenBank/DDBJ databases">
        <title>Genome Sequence of Physisporinus lineatus.</title>
        <authorList>
            <person name="Buettner E."/>
        </authorList>
    </citation>
    <scope>NUCLEOTIDE SEQUENCE</scope>
    <source>
        <strain evidence="2">VT162</strain>
    </source>
</reference>
<accession>A0AAD5V787</accession>
<dbReference type="AlphaFoldDB" id="A0AAD5V787"/>
<keyword evidence="3" id="KW-1185">Reference proteome</keyword>
<dbReference type="PANTHER" id="PTHR22893">
    <property type="entry name" value="NADH OXIDOREDUCTASE-RELATED"/>
    <property type="match status" value="1"/>
</dbReference>
<dbReference type="CDD" id="cd02933">
    <property type="entry name" value="OYE_like_FMN"/>
    <property type="match status" value="1"/>
</dbReference>
<dbReference type="FunFam" id="3.20.20.70:FF:000138">
    <property type="entry name" value="NADPH dehydrogenase 1"/>
    <property type="match status" value="1"/>
</dbReference>
<protein>
    <recommendedName>
        <fullName evidence="1">NADH:flavin oxidoreductase/NADH oxidase N-terminal domain-containing protein</fullName>
    </recommendedName>
</protein>
<feature type="domain" description="NADH:flavin oxidoreductase/NADH oxidase N-terminal" evidence="1">
    <location>
        <begin position="6"/>
        <end position="334"/>
    </location>
</feature>